<evidence type="ECO:0000256" key="1">
    <source>
        <dbReference type="SAM" id="MobiDB-lite"/>
    </source>
</evidence>
<proteinExistence type="predicted"/>
<dbReference type="InterPro" id="IPR010982">
    <property type="entry name" value="Lambda_DNA-bd_dom_sf"/>
</dbReference>
<dbReference type="RefSeq" id="WP_263251664.1">
    <property type="nucleotide sequence ID" value="NZ_BAABLT010000033.1"/>
</dbReference>
<comment type="caution">
    <text evidence="2">The sequence shown here is derived from an EMBL/GenBank/DDBJ whole genome shotgun (WGS) entry which is preliminary data.</text>
</comment>
<protein>
    <submittedName>
        <fullName evidence="2">Uncharacterized protein</fullName>
    </submittedName>
</protein>
<organism evidence="2 3">
    <name type="scientific">Saccharopolyspora rosea</name>
    <dbReference type="NCBI Taxonomy" id="524884"/>
    <lineage>
        <taxon>Bacteria</taxon>
        <taxon>Bacillati</taxon>
        <taxon>Actinomycetota</taxon>
        <taxon>Actinomycetes</taxon>
        <taxon>Pseudonocardiales</taxon>
        <taxon>Pseudonocardiaceae</taxon>
        <taxon>Saccharopolyspora</taxon>
    </lineage>
</organism>
<dbReference type="EMBL" id="JBHTIW010000002">
    <property type="protein sequence ID" value="MFD0919061.1"/>
    <property type="molecule type" value="Genomic_DNA"/>
</dbReference>
<feature type="compositionally biased region" description="Basic and acidic residues" evidence="1">
    <location>
        <begin position="26"/>
        <end position="35"/>
    </location>
</feature>
<gene>
    <name evidence="2" type="ORF">ACFQ16_04820</name>
</gene>
<keyword evidence="3" id="KW-1185">Reference proteome</keyword>
<feature type="compositionally biased region" description="Basic and acidic residues" evidence="1">
    <location>
        <begin position="1"/>
        <end position="11"/>
    </location>
</feature>
<evidence type="ECO:0000313" key="3">
    <source>
        <dbReference type="Proteomes" id="UP001597018"/>
    </source>
</evidence>
<accession>A0ABW3FQJ1</accession>
<dbReference type="Gene3D" id="1.10.260.40">
    <property type="entry name" value="lambda repressor-like DNA-binding domains"/>
    <property type="match status" value="1"/>
</dbReference>
<reference evidence="3" key="1">
    <citation type="journal article" date="2019" name="Int. J. Syst. Evol. Microbiol.">
        <title>The Global Catalogue of Microorganisms (GCM) 10K type strain sequencing project: providing services to taxonomists for standard genome sequencing and annotation.</title>
        <authorList>
            <consortium name="The Broad Institute Genomics Platform"/>
            <consortium name="The Broad Institute Genome Sequencing Center for Infectious Disease"/>
            <person name="Wu L."/>
            <person name="Ma J."/>
        </authorList>
    </citation>
    <scope>NUCLEOTIDE SEQUENCE [LARGE SCALE GENOMIC DNA]</scope>
    <source>
        <strain evidence="3">CCUG 56401</strain>
    </source>
</reference>
<evidence type="ECO:0000313" key="2">
    <source>
        <dbReference type="EMBL" id="MFD0919061.1"/>
    </source>
</evidence>
<sequence length="88" mass="9967">MARQTDAERARAYRARRRAANPPLRRPGENIDRAGRPWRILTDDQVGEIRARLAAPNPPTQTELAREFGIHQSTVSQIATGRRRRAVA</sequence>
<dbReference type="Proteomes" id="UP001597018">
    <property type="component" value="Unassembled WGS sequence"/>
</dbReference>
<name>A0ABW3FQJ1_9PSEU</name>
<feature type="region of interest" description="Disordered" evidence="1">
    <location>
        <begin position="1"/>
        <end position="35"/>
    </location>
</feature>